<sequence>MFREVEQDSRIYTGTGESHCEIARNMTKVMKSYAEQEYQALKNLYSGVQLKDVLNKIEAMEAVK</sequence>
<reference evidence="1 2" key="1">
    <citation type="submission" date="2024-06" db="EMBL/GenBank/DDBJ databases">
        <title>Genomic Encyclopedia of Type Strains, Phase IV (KMG-IV): sequencing the most valuable type-strain genomes for metagenomic binning, comparative biology and taxonomic classification.</title>
        <authorList>
            <person name="Goeker M."/>
        </authorList>
    </citation>
    <scope>NUCLEOTIDE SEQUENCE [LARGE SCALE GENOMIC DNA]</scope>
    <source>
        <strain evidence="1 2">DSM 15349</strain>
    </source>
</reference>
<gene>
    <name evidence="1" type="ORF">ABID27_001076</name>
</gene>
<comment type="caution">
    <text evidence="1">The sequence shown here is derived from an EMBL/GenBank/DDBJ whole genome shotgun (WGS) entry which is preliminary data.</text>
</comment>
<organism evidence="1 2">
    <name type="scientific">Streptococcus gallinaceus</name>
    <dbReference type="NCBI Taxonomy" id="165758"/>
    <lineage>
        <taxon>Bacteria</taxon>
        <taxon>Bacillati</taxon>
        <taxon>Bacillota</taxon>
        <taxon>Bacilli</taxon>
        <taxon>Lactobacillales</taxon>
        <taxon>Streptococcaceae</taxon>
        <taxon>Streptococcus</taxon>
    </lineage>
</organism>
<protein>
    <submittedName>
        <fullName evidence="1">Uncharacterized protein</fullName>
    </submittedName>
</protein>
<name>A0ABV2JKK9_9STRE</name>
<dbReference type="Proteomes" id="UP001549055">
    <property type="component" value="Unassembled WGS sequence"/>
</dbReference>
<dbReference type="EMBL" id="JBEPMK010000003">
    <property type="protein sequence ID" value="MET3644452.1"/>
    <property type="molecule type" value="Genomic_DNA"/>
</dbReference>
<evidence type="ECO:0000313" key="2">
    <source>
        <dbReference type="Proteomes" id="UP001549055"/>
    </source>
</evidence>
<keyword evidence="2" id="KW-1185">Reference proteome</keyword>
<dbReference type="RefSeq" id="WP_354280766.1">
    <property type="nucleotide sequence ID" value="NZ_JBEPMK010000003.1"/>
</dbReference>
<evidence type="ECO:0000313" key="1">
    <source>
        <dbReference type="EMBL" id="MET3644452.1"/>
    </source>
</evidence>
<proteinExistence type="predicted"/>
<accession>A0ABV2JKK9</accession>